<dbReference type="GeneID" id="93075310"/>
<keyword evidence="1" id="KW-0812">Transmembrane</keyword>
<feature type="transmembrane region" description="Helical" evidence="1">
    <location>
        <begin position="24"/>
        <end position="53"/>
    </location>
</feature>
<sequence>MRNFLDRIRYQFRDCYGVDKLTSFILIVSVILSFIGNRYIELVAFALLAYAIFRTISKNKYKRYQELETFNNFFNIIKRKYYAEKYAFSQRKEYKIVKCPNCSQKLRLPRKKGRVTITCSKCGNQFKAKS</sequence>
<name>A0A0H3JB81_CLOPA</name>
<dbReference type="AlphaFoldDB" id="A0A0H3JB81"/>
<keyword evidence="2" id="KW-0067">ATP-binding</keyword>
<evidence type="ECO:0000313" key="4">
    <source>
        <dbReference type="Proteomes" id="UP000028042"/>
    </source>
</evidence>
<accession>A0A0H3JB81</accession>
<dbReference type="eggNOG" id="COG4416">
    <property type="taxonomic scope" value="Bacteria"/>
</dbReference>
<evidence type="ECO:0000313" key="5">
    <source>
        <dbReference type="Proteomes" id="UP000030905"/>
    </source>
</evidence>
<protein>
    <submittedName>
        <fullName evidence="2">Replication restart DNA helicase PriA</fullName>
    </submittedName>
</protein>
<dbReference type="KEGG" id="cpat:CLPA_c32040"/>
<evidence type="ECO:0000313" key="2">
    <source>
        <dbReference type="EMBL" id="AJA53258.1"/>
    </source>
</evidence>
<reference evidence="2 5" key="1">
    <citation type="journal article" date="2015" name="Genome Announc.">
        <title>Complete Genome Sequence of the Nitrogen-Fixing and Solvent-Producing Clostridium pasteurianum DSM 525.</title>
        <authorList>
            <person name="Poehlein A."/>
            <person name="Grosse-Honebrink A."/>
            <person name="Zhang Y."/>
            <person name="Minton N.P."/>
            <person name="Daniel R."/>
        </authorList>
    </citation>
    <scope>NUCLEOTIDE SEQUENCE [LARGE SCALE GENOMIC DNA]</scope>
    <source>
        <strain evidence="2">DSM 525</strain>
        <strain evidence="5">DSM 525 / ATCC 6013</strain>
    </source>
</reference>
<dbReference type="GO" id="GO:0004386">
    <property type="term" value="F:helicase activity"/>
    <property type="evidence" value="ECO:0007669"/>
    <property type="project" value="UniProtKB-KW"/>
</dbReference>
<proteinExistence type="predicted"/>
<dbReference type="RefSeq" id="WP_003446681.1">
    <property type="nucleotide sequence ID" value="NZ_ANZB01000012.1"/>
</dbReference>
<keyword evidence="2" id="KW-0378">Hydrolase</keyword>
<evidence type="ECO:0000256" key="1">
    <source>
        <dbReference type="SAM" id="Phobius"/>
    </source>
</evidence>
<gene>
    <name evidence="2" type="primary">priA2</name>
    <name evidence="2" type="ORF">CLPA_c32040</name>
    <name evidence="3" type="ORF">CP6013_03975</name>
</gene>
<dbReference type="Proteomes" id="UP000028042">
    <property type="component" value="Unassembled WGS sequence"/>
</dbReference>
<keyword evidence="1" id="KW-1133">Transmembrane helix</keyword>
<reference evidence="3" key="2">
    <citation type="submission" date="2015-10" db="EMBL/GenBank/DDBJ databases">
        <title>Improved Draft Genome Sequence of Clostridium pasteurianum Strain ATCC 6013 (DSM 525) Using a Hybrid Next-Generation Sequencing Approach.</title>
        <authorList>
            <person name="Pyne M.E."/>
            <person name="Utturkar S.M."/>
            <person name="Brown S.D."/>
            <person name="Moo-Young M."/>
            <person name="Chung D.A."/>
            <person name="Chou P.C."/>
        </authorList>
    </citation>
    <scope>NUCLEOTIDE SEQUENCE</scope>
    <source>
        <strain evidence="3">ATCC 6013</strain>
    </source>
</reference>
<evidence type="ECO:0000313" key="3">
    <source>
        <dbReference type="EMBL" id="KRU14716.1"/>
    </source>
</evidence>
<keyword evidence="2" id="KW-0547">Nucleotide-binding</keyword>
<keyword evidence="1" id="KW-0472">Membrane</keyword>
<dbReference type="KEGG" id="cpae:CPAST_c32040"/>
<dbReference type="EMBL" id="CP009268">
    <property type="protein sequence ID" value="AJA53258.1"/>
    <property type="molecule type" value="Genomic_DNA"/>
</dbReference>
<dbReference type="PATRIC" id="fig|1262449.3.peg.3092"/>
<reference evidence="3 4" key="3">
    <citation type="journal article" name="Genome Announc.">
        <title>Improved Draft Genome Sequence of Clostridium pasteurianum Strain ATCC 6013 (DSM 525) Using a Hybrid Next-Generation Sequencing Approach.</title>
        <authorList>
            <person name="Pyne M.E."/>
            <person name="Utturkar S."/>
            <person name="Brown S.D."/>
            <person name="Moo-Young M."/>
            <person name="Chung D.A."/>
            <person name="Chou C.P."/>
        </authorList>
    </citation>
    <scope>NUCLEOTIDE SEQUENCE [LARGE SCALE GENOMIC DNA]</scope>
    <source>
        <strain evidence="3 4">ATCC 6013</strain>
    </source>
</reference>
<keyword evidence="2" id="KW-0347">Helicase</keyword>
<organism evidence="2 5">
    <name type="scientific">Clostridium pasteurianum DSM 525 = ATCC 6013</name>
    <dbReference type="NCBI Taxonomy" id="1262449"/>
    <lineage>
        <taxon>Bacteria</taxon>
        <taxon>Bacillati</taxon>
        <taxon>Bacillota</taxon>
        <taxon>Clostridia</taxon>
        <taxon>Eubacteriales</taxon>
        <taxon>Clostridiaceae</taxon>
        <taxon>Clostridium</taxon>
    </lineage>
</organism>
<keyword evidence="5" id="KW-1185">Reference proteome</keyword>
<dbReference type="EMBL" id="JPGY02000001">
    <property type="protein sequence ID" value="KRU14716.1"/>
    <property type="molecule type" value="Genomic_DNA"/>
</dbReference>
<dbReference type="Proteomes" id="UP000030905">
    <property type="component" value="Chromosome"/>
</dbReference>